<keyword evidence="14" id="KW-0479">Metal-binding</keyword>
<comment type="similarity">
    <text evidence="4">Belongs to the Mediator complex subunit 31 family.</text>
</comment>
<dbReference type="GO" id="GO:0003712">
    <property type="term" value="F:transcription coregulator activity"/>
    <property type="evidence" value="ECO:0007669"/>
    <property type="project" value="InterPro"/>
</dbReference>
<dbReference type="FunFam" id="1.10.10.1340:FF:000001">
    <property type="entry name" value="Mediator of RNA polymerase II transcription subunit 31"/>
    <property type="match status" value="1"/>
</dbReference>
<dbReference type="InterPro" id="IPR038089">
    <property type="entry name" value="Med31_sf"/>
</dbReference>
<dbReference type="EMBL" id="LJIJ01000809">
    <property type="protein sequence ID" value="ODM94398.1"/>
    <property type="molecule type" value="Genomic_DNA"/>
</dbReference>
<keyword evidence="15" id="KW-0547">Nucleotide-binding</keyword>
<dbReference type="EC" id="2.7.11.1" evidence="6"/>
<evidence type="ECO:0000256" key="20">
    <source>
        <dbReference type="ARBA" id="ARBA00023015"/>
    </source>
</evidence>
<evidence type="ECO:0000256" key="13">
    <source>
        <dbReference type="ARBA" id="ARBA00022679"/>
    </source>
</evidence>
<dbReference type="PANTHER" id="PTHR45723">
    <property type="entry name" value="SERINE/THREONINE-PROTEIN KINASE RIO1"/>
    <property type="match status" value="1"/>
</dbReference>
<evidence type="ECO:0000256" key="26">
    <source>
        <dbReference type="ARBA" id="ARBA00047899"/>
    </source>
</evidence>
<keyword evidence="10" id="KW-0723">Serine/threonine-protein kinase</keyword>
<keyword evidence="18" id="KW-0460">Magnesium</keyword>
<evidence type="ECO:0000256" key="19">
    <source>
        <dbReference type="ARBA" id="ARBA00022859"/>
    </source>
</evidence>
<keyword evidence="24" id="KW-0539">Nucleus</keyword>
<feature type="domain" description="RIO kinase" evidence="32">
    <location>
        <begin position="426"/>
        <end position="678"/>
    </location>
</feature>
<dbReference type="FunFam" id="1.10.510.10:FF:000254">
    <property type="entry name" value="Serine/threonine-protein kinase RIO3"/>
    <property type="match status" value="1"/>
</dbReference>
<comment type="caution">
    <text evidence="33">The sequence shown here is derived from an EMBL/GenBank/DDBJ whole genome shotgun (WGS) entry which is preliminary data.</text>
</comment>
<comment type="subunit">
    <text evidence="28">Interacts with CASP10. Interacts with IRF3; RIOK3 probably mediates the interaction of TBK1 with IRF3. Associated with 40S pre-ribosomal particles.</text>
</comment>
<keyword evidence="16 33" id="KW-0418">Kinase</keyword>
<evidence type="ECO:0000256" key="28">
    <source>
        <dbReference type="ARBA" id="ARBA00064322"/>
    </source>
</evidence>
<evidence type="ECO:0000256" key="30">
    <source>
        <dbReference type="ARBA" id="ARBA00076006"/>
    </source>
</evidence>
<dbReference type="GO" id="GO:0005524">
    <property type="term" value="F:ATP binding"/>
    <property type="evidence" value="ECO:0007669"/>
    <property type="project" value="UniProtKB-KW"/>
</dbReference>
<evidence type="ECO:0000256" key="25">
    <source>
        <dbReference type="ARBA" id="ARBA00031978"/>
    </source>
</evidence>
<evidence type="ECO:0000256" key="23">
    <source>
        <dbReference type="ARBA" id="ARBA00023163"/>
    </source>
</evidence>
<dbReference type="Proteomes" id="UP000094527">
    <property type="component" value="Unassembled WGS sequence"/>
</dbReference>
<evidence type="ECO:0000256" key="2">
    <source>
        <dbReference type="ARBA" id="ARBA00004123"/>
    </source>
</evidence>
<keyword evidence="22" id="KW-0010">Activator</keyword>
<keyword evidence="9" id="KW-0690">Ribosome biogenesis</keyword>
<evidence type="ECO:0000256" key="16">
    <source>
        <dbReference type="ARBA" id="ARBA00022777"/>
    </source>
</evidence>
<sequence length="727" mass="82171">MATPRAETEDQLKLRFQVELEFVQCLANPNYLNFLAQRDYFKVPEIINYLKYLQYWKEPEYARYLKYPMCLYFLDLLQYPEFRKELANAKCAKFIEDQQLLHWQHYIRKRSKLIPPNSNQGSSSNTGSSNVAISDSGNNSTSNTVSTASTNNAMQLNIGIPVGSGTTVEGPIETPVLSSVTNLPPVVPPSSPPVVSAGKCPWGKVKSPAAVDQTPPVSLRDIMSEQLASNLQIEEEENLVKEILVAEGIEKPAADGFDLTALQSMSSPSDDTSSDFLIAQMLQMQYNKEHDHGLKKVEEKFNGGSKVSVSLANYMMNPCSDDDDDSSDEDTDSGNRKKAWDKFEAHEKAFPAIPRCGYVKIDNEMVTKHDVTMSGRRNACKVMENFPPCIHTGDGASFDMQLSNKVYNTLKVYSKSEDDRRTRLHEKKEKSTSEMAMDAKTRLMLYKLVNNQILENVYGVISTGKEAVVLYANGGSPPPDTEMLVDIPKECAVKVFKTTLNEFKTRDKYIKDDYRFKDRFSKQNPRKVIHLWAEKEMHNLNRISKAGIPCPKVVLLKKHILILSFIGNDMKPAPMLKEVRFGKDEDDPVLNSAYNQTIDIITRLYKECNLIHGDLSEYNILWHEGKCYVIDVSQAVEPSHPHGLEFLYRDCTNIINFFSKKGVKNIHTPESLFTSLCGFDLNGSGPEAINQIQDYERDHELLTFAKPEKPFAFDFCWEQSKGASSPP</sequence>
<feature type="compositionally biased region" description="Low complexity" evidence="31">
    <location>
        <begin position="117"/>
        <end position="147"/>
    </location>
</feature>
<accession>A0A1D2MN83</accession>
<dbReference type="SMART" id="SM00090">
    <property type="entry name" value="RIO"/>
    <property type="match status" value="1"/>
</dbReference>
<protein>
    <recommendedName>
        <fullName evidence="7">Mediator of RNA polymerase II transcription subunit 31</fullName>
        <ecNumber evidence="6">2.7.11.1</ecNumber>
    </recommendedName>
    <alternativeName>
        <fullName evidence="25">Mediator complex subunit 31</fullName>
    </alternativeName>
    <alternativeName>
        <fullName evidence="30">RIO kinase 3</fullName>
    </alternativeName>
    <alternativeName>
        <fullName evidence="29">Serine/threonine-protein kinase RIO3</fullName>
    </alternativeName>
</protein>
<dbReference type="Pfam" id="PF05669">
    <property type="entry name" value="Med31"/>
    <property type="match status" value="1"/>
</dbReference>
<feature type="compositionally biased region" description="Acidic residues" evidence="31">
    <location>
        <begin position="320"/>
        <end position="332"/>
    </location>
</feature>
<dbReference type="GO" id="GO:0006355">
    <property type="term" value="P:regulation of DNA-templated transcription"/>
    <property type="evidence" value="ECO:0007669"/>
    <property type="project" value="InterPro"/>
</dbReference>
<evidence type="ECO:0000256" key="29">
    <source>
        <dbReference type="ARBA" id="ARBA00068351"/>
    </source>
</evidence>
<comment type="similarity">
    <text evidence="5">Belongs to the protein kinase superfamily. RIO-type Ser/Thr kinase family.</text>
</comment>
<dbReference type="AlphaFoldDB" id="A0A1D2MN83"/>
<dbReference type="InterPro" id="IPR051272">
    <property type="entry name" value="RIO-type_Ser/Thr_kinase"/>
</dbReference>
<dbReference type="InterPro" id="IPR018934">
    <property type="entry name" value="RIO_dom"/>
</dbReference>
<evidence type="ECO:0000256" key="24">
    <source>
        <dbReference type="ARBA" id="ARBA00023242"/>
    </source>
</evidence>
<dbReference type="GO" id="GO:0004674">
    <property type="term" value="F:protein serine/threonine kinase activity"/>
    <property type="evidence" value="ECO:0007669"/>
    <property type="project" value="UniProtKB-KW"/>
</dbReference>
<dbReference type="GO" id="GO:0051607">
    <property type="term" value="P:defense response to virus"/>
    <property type="evidence" value="ECO:0007669"/>
    <property type="project" value="UniProtKB-KW"/>
</dbReference>
<dbReference type="InterPro" id="IPR018935">
    <property type="entry name" value="RIO_kinase_CS"/>
</dbReference>
<comment type="subcellular location">
    <subcellularLocation>
        <location evidence="3">Cytoplasm</location>
    </subcellularLocation>
    <subcellularLocation>
        <location evidence="2">Nucleus</location>
    </subcellularLocation>
</comment>
<gene>
    <name evidence="33" type="ORF">Ocin01_12270</name>
</gene>
<comment type="cofactor">
    <cofactor evidence="1">
        <name>Mg(2+)</name>
        <dbReference type="ChEBI" id="CHEBI:18420"/>
    </cofactor>
</comment>
<evidence type="ECO:0000313" key="34">
    <source>
        <dbReference type="Proteomes" id="UP000094527"/>
    </source>
</evidence>
<dbReference type="Gene3D" id="1.10.10.1340">
    <property type="entry name" value="Mediator of RNA polymerase II, submodule Med31 (Soh1)"/>
    <property type="match status" value="1"/>
</dbReference>
<dbReference type="InterPro" id="IPR008831">
    <property type="entry name" value="Mediator_Med31"/>
</dbReference>
<dbReference type="STRING" id="48709.A0A1D2MN83"/>
<dbReference type="Gene3D" id="1.10.510.10">
    <property type="entry name" value="Transferase(Phosphotransferase) domain 1"/>
    <property type="match status" value="1"/>
</dbReference>
<reference evidence="33 34" key="1">
    <citation type="journal article" date="2016" name="Genome Biol. Evol.">
        <title>Gene Family Evolution Reflects Adaptation to Soil Environmental Stressors in the Genome of the Collembolan Orchesella cincta.</title>
        <authorList>
            <person name="Faddeeva-Vakhrusheva A."/>
            <person name="Derks M.F."/>
            <person name="Anvar S.Y."/>
            <person name="Agamennone V."/>
            <person name="Suring W."/>
            <person name="Smit S."/>
            <person name="van Straalen N.M."/>
            <person name="Roelofs D."/>
        </authorList>
    </citation>
    <scope>NUCLEOTIDE SEQUENCE [LARGE SCALE GENOMIC DNA]</scope>
    <source>
        <tissue evidence="33">Mixed pool</tissue>
    </source>
</reference>
<evidence type="ECO:0000256" key="10">
    <source>
        <dbReference type="ARBA" id="ARBA00022527"/>
    </source>
</evidence>
<dbReference type="CDD" id="cd05146">
    <property type="entry name" value="RIO3_euk"/>
    <property type="match status" value="1"/>
</dbReference>
<dbReference type="PROSITE" id="PS01245">
    <property type="entry name" value="RIO1"/>
    <property type="match status" value="1"/>
</dbReference>
<evidence type="ECO:0000256" key="12">
    <source>
        <dbReference type="ARBA" id="ARBA00022588"/>
    </source>
</evidence>
<proteinExistence type="inferred from homology"/>
<name>A0A1D2MN83_ORCCI</name>
<dbReference type="GO" id="GO:0016592">
    <property type="term" value="C:mediator complex"/>
    <property type="evidence" value="ECO:0007669"/>
    <property type="project" value="InterPro"/>
</dbReference>
<evidence type="ECO:0000256" key="21">
    <source>
        <dbReference type="ARBA" id="ARBA00023118"/>
    </source>
</evidence>
<dbReference type="InterPro" id="IPR000687">
    <property type="entry name" value="RIO_kinase"/>
</dbReference>
<keyword evidence="19" id="KW-0391">Immunity</keyword>
<feature type="region of interest" description="Disordered" evidence="31">
    <location>
        <begin position="114"/>
        <end position="147"/>
    </location>
</feature>
<dbReference type="GO" id="GO:0045087">
    <property type="term" value="P:innate immune response"/>
    <property type="evidence" value="ECO:0007669"/>
    <property type="project" value="UniProtKB-KW"/>
</dbReference>
<evidence type="ECO:0000256" key="5">
    <source>
        <dbReference type="ARBA" id="ARBA00009196"/>
    </source>
</evidence>
<evidence type="ECO:0000256" key="9">
    <source>
        <dbReference type="ARBA" id="ARBA00022517"/>
    </source>
</evidence>
<dbReference type="GO" id="GO:0046872">
    <property type="term" value="F:metal ion binding"/>
    <property type="evidence" value="ECO:0007669"/>
    <property type="project" value="UniProtKB-KW"/>
</dbReference>
<evidence type="ECO:0000256" key="8">
    <source>
        <dbReference type="ARBA" id="ARBA00022490"/>
    </source>
</evidence>
<evidence type="ECO:0000256" key="7">
    <source>
        <dbReference type="ARBA" id="ARBA00019660"/>
    </source>
</evidence>
<evidence type="ECO:0000313" key="33">
    <source>
        <dbReference type="EMBL" id="ODM94398.1"/>
    </source>
</evidence>
<evidence type="ECO:0000256" key="3">
    <source>
        <dbReference type="ARBA" id="ARBA00004496"/>
    </source>
</evidence>
<dbReference type="FunFam" id="3.30.200.20:FF:000200">
    <property type="entry name" value="Serine/threonine-protein kinase RIO3"/>
    <property type="match status" value="1"/>
</dbReference>
<dbReference type="GO" id="GO:0042254">
    <property type="term" value="P:ribosome biogenesis"/>
    <property type="evidence" value="ECO:0007669"/>
    <property type="project" value="UniProtKB-KW"/>
</dbReference>
<dbReference type="SUPFAM" id="SSF56112">
    <property type="entry name" value="Protein kinase-like (PK-like)"/>
    <property type="match status" value="1"/>
</dbReference>
<feature type="region of interest" description="Disordered" evidence="31">
    <location>
        <begin position="318"/>
        <end position="337"/>
    </location>
</feature>
<evidence type="ECO:0000256" key="22">
    <source>
        <dbReference type="ARBA" id="ARBA00023159"/>
    </source>
</evidence>
<dbReference type="OrthoDB" id="205248at2759"/>
<keyword evidence="17" id="KW-0067">ATP-binding</keyword>
<keyword evidence="20" id="KW-0805">Transcription regulation</keyword>
<evidence type="ECO:0000256" key="17">
    <source>
        <dbReference type="ARBA" id="ARBA00022840"/>
    </source>
</evidence>
<keyword evidence="8" id="KW-0963">Cytoplasm</keyword>
<evidence type="ECO:0000256" key="14">
    <source>
        <dbReference type="ARBA" id="ARBA00022723"/>
    </source>
</evidence>
<dbReference type="Gene3D" id="3.30.200.20">
    <property type="entry name" value="Phosphorylase Kinase, domain 1"/>
    <property type="match status" value="1"/>
</dbReference>
<dbReference type="GO" id="GO:0005737">
    <property type="term" value="C:cytoplasm"/>
    <property type="evidence" value="ECO:0007669"/>
    <property type="project" value="UniProtKB-SubCell"/>
</dbReference>
<organism evidence="33 34">
    <name type="scientific">Orchesella cincta</name>
    <name type="common">Springtail</name>
    <name type="synonym">Podura cincta</name>
    <dbReference type="NCBI Taxonomy" id="48709"/>
    <lineage>
        <taxon>Eukaryota</taxon>
        <taxon>Metazoa</taxon>
        <taxon>Ecdysozoa</taxon>
        <taxon>Arthropoda</taxon>
        <taxon>Hexapoda</taxon>
        <taxon>Collembola</taxon>
        <taxon>Entomobryomorpha</taxon>
        <taxon>Entomobryoidea</taxon>
        <taxon>Orchesellidae</taxon>
        <taxon>Orchesellinae</taxon>
        <taxon>Orchesella</taxon>
    </lineage>
</organism>
<comment type="catalytic activity">
    <reaction evidence="26">
        <text>L-threonyl-[protein] + ATP = O-phospho-L-threonyl-[protein] + ADP + H(+)</text>
        <dbReference type="Rhea" id="RHEA:46608"/>
        <dbReference type="Rhea" id="RHEA-COMP:11060"/>
        <dbReference type="Rhea" id="RHEA-COMP:11605"/>
        <dbReference type="ChEBI" id="CHEBI:15378"/>
        <dbReference type="ChEBI" id="CHEBI:30013"/>
        <dbReference type="ChEBI" id="CHEBI:30616"/>
        <dbReference type="ChEBI" id="CHEBI:61977"/>
        <dbReference type="ChEBI" id="CHEBI:456216"/>
        <dbReference type="EC" id="2.7.11.1"/>
    </reaction>
</comment>
<keyword evidence="21" id="KW-0051">Antiviral defense</keyword>
<evidence type="ECO:0000256" key="6">
    <source>
        <dbReference type="ARBA" id="ARBA00012513"/>
    </source>
</evidence>
<keyword evidence="11" id="KW-0597">Phosphoprotein</keyword>
<evidence type="ECO:0000259" key="32">
    <source>
        <dbReference type="SMART" id="SM00090"/>
    </source>
</evidence>
<keyword evidence="23" id="KW-0804">Transcription</keyword>
<dbReference type="Pfam" id="PF01163">
    <property type="entry name" value="RIO1"/>
    <property type="match status" value="1"/>
</dbReference>
<evidence type="ECO:0000256" key="15">
    <source>
        <dbReference type="ARBA" id="ARBA00022741"/>
    </source>
</evidence>
<evidence type="ECO:0000256" key="1">
    <source>
        <dbReference type="ARBA" id="ARBA00001946"/>
    </source>
</evidence>
<evidence type="ECO:0000256" key="18">
    <source>
        <dbReference type="ARBA" id="ARBA00022842"/>
    </source>
</evidence>
<evidence type="ECO:0000256" key="31">
    <source>
        <dbReference type="SAM" id="MobiDB-lite"/>
    </source>
</evidence>
<evidence type="ECO:0000256" key="11">
    <source>
        <dbReference type="ARBA" id="ARBA00022553"/>
    </source>
</evidence>
<dbReference type="InterPro" id="IPR011009">
    <property type="entry name" value="Kinase-like_dom_sf"/>
</dbReference>
<keyword evidence="34" id="KW-1185">Reference proteome</keyword>
<comment type="catalytic activity">
    <reaction evidence="27">
        <text>L-seryl-[protein] + ATP = O-phospho-L-seryl-[protein] + ADP + H(+)</text>
        <dbReference type="Rhea" id="RHEA:17989"/>
        <dbReference type="Rhea" id="RHEA-COMP:9863"/>
        <dbReference type="Rhea" id="RHEA-COMP:11604"/>
        <dbReference type="ChEBI" id="CHEBI:15378"/>
        <dbReference type="ChEBI" id="CHEBI:29999"/>
        <dbReference type="ChEBI" id="CHEBI:30616"/>
        <dbReference type="ChEBI" id="CHEBI:83421"/>
        <dbReference type="ChEBI" id="CHEBI:456216"/>
        <dbReference type="EC" id="2.7.11.1"/>
    </reaction>
</comment>
<evidence type="ECO:0000256" key="27">
    <source>
        <dbReference type="ARBA" id="ARBA00048679"/>
    </source>
</evidence>
<keyword evidence="13" id="KW-0808">Transferase</keyword>
<keyword evidence="12" id="KW-0399">Innate immunity</keyword>
<evidence type="ECO:0000256" key="4">
    <source>
        <dbReference type="ARBA" id="ARBA00006378"/>
    </source>
</evidence>